<evidence type="ECO:0000313" key="2">
    <source>
        <dbReference type="EMBL" id="MTE01240.1"/>
    </source>
</evidence>
<sequence length="73" mass="8222">MRFLIPPGGGQEKEKEKEKERRKIGRSPAPIFRRSRSLLPVPRFLHARSRSPNESHPCALPDPLIAGPGLFIP</sequence>
<accession>A0A6L6HSF9</accession>
<evidence type="ECO:0000313" key="3">
    <source>
        <dbReference type="Proteomes" id="UP000481417"/>
    </source>
</evidence>
<dbReference type="Proteomes" id="UP000481417">
    <property type="component" value="Unassembled WGS sequence"/>
</dbReference>
<name>A0A6L6HSF9_9RHOB</name>
<organism evidence="2 3">
    <name type="scientific">Paracoccus lichenicola</name>
    <dbReference type="NCBI Taxonomy" id="2665644"/>
    <lineage>
        <taxon>Bacteria</taxon>
        <taxon>Pseudomonadati</taxon>
        <taxon>Pseudomonadota</taxon>
        <taxon>Alphaproteobacteria</taxon>
        <taxon>Rhodobacterales</taxon>
        <taxon>Paracoccaceae</taxon>
        <taxon>Paracoccus</taxon>
    </lineage>
</organism>
<feature type="region of interest" description="Disordered" evidence="1">
    <location>
        <begin position="48"/>
        <end position="73"/>
    </location>
</feature>
<dbReference type="AlphaFoldDB" id="A0A6L6HSF9"/>
<feature type="region of interest" description="Disordered" evidence="1">
    <location>
        <begin position="1"/>
        <end position="27"/>
    </location>
</feature>
<protein>
    <submittedName>
        <fullName evidence="2">Uncharacterized protein</fullName>
    </submittedName>
</protein>
<reference evidence="2 3" key="1">
    <citation type="submission" date="2019-11" db="EMBL/GenBank/DDBJ databases">
        <authorList>
            <person name="Lang L."/>
        </authorList>
    </citation>
    <scope>NUCLEOTIDE SEQUENCE [LARGE SCALE GENOMIC DNA]</scope>
    <source>
        <strain evidence="2 3">YIM 132242</strain>
    </source>
</reference>
<dbReference type="EMBL" id="WMBT01000008">
    <property type="protein sequence ID" value="MTE01240.1"/>
    <property type="molecule type" value="Genomic_DNA"/>
</dbReference>
<keyword evidence="3" id="KW-1185">Reference proteome</keyword>
<evidence type="ECO:0000256" key="1">
    <source>
        <dbReference type="SAM" id="MobiDB-lite"/>
    </source>
</evidence>
<dbReference type="RefSeq" id="WP_154765314.1">
    <property type="nucleotide sequence ID" value="NZ_WMBT01000008.1"/>
</dbReference>
<comment type="caution">
    <text evidence="2">The sequence shown here is derived from an EMBL/GenBank/DDBJ whole genome shotgun (WGS) entry which is preliminary data.</text>
</comment>
<gene>
    <name evidence="2" type="ORF">GIY56_13200</name>
</gene>
<feature type="compositionally biased region" description="Basic and acidic residues" evidence="1">
    <location>
        <begin position="11"/>
        <end position="21"/>
    </location>
</feature>
<proteinExistence type="predicted"/>